<evidence type="ECO:0000313" key="15">
    <source>
        <dbReference type="Proteomes" id="UP000009102"/>
    </source>
</evidence>
<dbReference type="Pfam" id="PF07963">
    <property type="entry name" value="N_methyl"/>
    <property type="match status" value="1"/>
</dbReference>
<protein>
    <recommendedName>
        <fullName evidence="2">Type II secretion system protein H</fullName>
    </recommendedName>
    <alternativeName>
        <fullName evidence="10">General secretion pathway protein H</fullName>
    </alternativeName>
</protein>
<feature type="transmembrane region" description="Helical" evidence="12">
    <location>
        <begin position="32"/>
        <end position="56"/>
    </location>
</feature>
<evidence type="ECO:0000256" key="8">
    <source>
        <dbReference type="ARBA" id="ARBA00023136"/>
    </source>
</evidence>
<comment type="subcellular location">
    <subcellularLocation>
        <location evidence="1">Cell inner membrane</location>
        <topology evidence="1">Single-pass membrane protein</topology>
    </subcellularLocation>
</comment>
<dbReference type="RefSeq" id="WP_012822918.1">
    <property type="nucleotide sequence ID" value="NC_013422.1"/>
</dbReference>
<evidence type="ECO:0000256" key="1">
    <source>
        <dbReference type="ARBA" id="ARBA00004377"/>
    </source>
</evidence>
<organism evidence="14 15">
    <name type="scientific">Halothiobacillus neapolitanus (strain ATCC 23641 / DSM 15147 / CIP 104769 / NCIMB 8539 / c2)</name>
    <name type="common">Thiobacillus neapolitanus</name>
    <dbReference type="NCBI Taxonomy" id="555778"/>
    <lineage>
        <taxon>Bacteria</taxon>
        <taxon>Pseudomonadati</taxon>
        <taxon>Pseudomonadota</taxon>
        <taxon>Gammaproteobacteria</taxon>
        <taxon>Chromatiales</taxon>
        <taxon>Halothiobacillaceae</taxon>
        <taxon>Halothiobacillus</taxon>
    </lineage>
</organism>
<dbReference type="SUPFAM" id="SSF54523">
    <property type="entry name" value="Pili subunits"/>
    <property type="match status" value="1"/>
</dbReference>
<dbReference type="InterPro" id="IPR022346">
    <property type="entry name" value="T2SS_GspH"/>
</dbReference>
<dbReference type="InterPro" id="IPR012902">
    <property type="entry name" value="N_methyl_site"/>
</dbReference>
<evidence type="ECO:0000256" key="5">
    <source>
        <dbReference type="ARBA" id="ARBA00022519"/>
    </source>
</evidence>
<evidence type="ECO:0000313" key="14">
    <source>
        <dbReference type="EMBL" id="ACX94881.1"/>
    </source>
</evidence>
<keyword evidence="6 12" id="KW-0812">Transmembrane</keyword>
<dbReference type="OrthoDB" id="2313614at2"/>
<dbReference type="KEGG" id="hna:Hneap_0015"/>
<feature type="domain" description="General secretion pathway GspH" evidence="13">
    <location>
        <begin position="66"/>
        <end position="169"/>
    </location>
</feature>
<dbReference type="GO" id="GO:0015628">
    <property type="term" value="P:protein secretion by the type II secretion system"/>
    <property type="evidence" value="ECO:0007669"/>
    <property type="project" value="InterPro"/>
</dbReference>
<dbReference type="GO" id="GO:0015627">
    <property type="term" value="C:type II protein secretion system complex"/>
    <property type="evidence" value="ECO:0007669"/>
    <property type="project" value="InterPro"/>
</dbReference>
<evidence type="ECO:0000256" key="12">
    <source>
        <dbReference type="SAM" id="Phobius"/>
    </source>
</evidence>
<accession>D0KVV4</accession>
<evidence type="ECO:0000256" key="3">
    <source>
        <dbReference type="ARBA" id="ARBA00022475"/>
    </source>
</evidence>
<evidence type="ECO:0000256" key="10">
    <source>
        <dbReference type="ARBA" id="ARBA00030775"/>
    </source>
</evidence>
<dbReference type="STRING" id="555778.Hneap_0015"/>
<reference evidence="14 15" key="1">
    <citation type="submission" date="2009-10" db="EMBL/GenBank/DDBJ databases">
        <title>Complete sequence of Halothiobacillus neapolitanus c2.</title>
        <authorList>
            <consortium name="US DOE Joint Genome Institute"/>
            <person name="Lucas S."/>
            <person name="Copeland A."/>
            <person name="Lapidus A."/>
            <person name="Glavina del Rio T."/>
            <person name="Tice H."/>
            <person name="Bruce D."/>
            <person name="Goodwin L."/>
            <person name="Pitluck S."/>
            <person name="Davenport K."/>
            <person name="Brettin T."/>
            <person name="Detter J.C."/>
            <person name="Han C."/>
            <person name="Tapia R."/>
            <person name="Larimer F."/>
            <person name="Land M."/>
            <person name="Hauser L."/>
            <person name="Kyrpides N."/>
            <person name="Mikhailova N."/>
            <person name="Kerfeld C."/>
            <person name="Cannon G."/>
            <person name="Heinhort S."/>
        </authorList>
    </citation>
    <scope>NUCLEOTIDE SEQUENCE [LARGE SCALE GENOMIC DNA]</scope>
    <source>
        <strain evidence="15">ATCC 23641 / c2</strain>
    </source>
</reference>
<dbReference type="eggNOG" id="COG4970">
    <property type="taxonomic scope" value="Bacteria"/>
</dbReference>
<evidence type="ECO:0000259" key="13">
    <source>
        <dbReference type="Pfam" id="PF12019"/>
    </source>
</evidence>
<dbReference type="EMBL" id="CP001801">
    <property type="protein sequence ID" value="ACX94881.1"/>
    <property type="molecule type" value="Genomic_DNA"/>
</dbReference>
<keyword evidence="5" id="KW-0997">Cell inner membrane</keyword>
<keyword evidence="4" id="KW-0488">Methylation</keyword>
<dbReference type="GO" id="GO:0005886">
    <property type="term" value="C:plasma membrane"/>
    <property type="evidence" value="ECO:0007669"/>
    <property type="project" value="UniProtKB-SubCell"/>
</dbReference>
<dbReference type="HOGENOM" id="CLU_1488377_0_0_6"/>
<dbReference type="AlphaFoldDB" id="D0KVV4"/>
<gene>
    <name evidence="14" type="ordered locus">Hneap_0015</name>
</gene>
<evidence type="ECO:0000256" key="7">
    <source>
        <dbReference type="ARBA" id="ARBA00022989"/>
    </source>
</evidence>
<dbReference type="InterPro" id="IPR045584">
    <property type="entry name" value="Pilin-like"/>
</dbReference>
<evidence type="ECO:0000256" key="11">
    <source>
        <dbReference type="SAM" id="MobiDB-lite"/>
    </source>
</evidence>
<keyword evidence="15" id="KW-1185">Reference proteome</keyword>
<dbReference type="NCBIfam" id="TIGR02532">
    <property type="entry name" value="IV_pilin_GFxxxE"/>
    <property type="match status" value="1"/>
</dbReference>
<dbReference type="Gene3D" id="3.30.700.10">
    <property type="entry name" value="Glycoprotein, Type 4 Pilin"/>
    <property type="match status" value="1"/>
</dbReference>
<evidence type="ECO:0000256" key="2">
    <source>
        <dbReference type="ARBA" id="ARBA00021549"/>
    </source>
</evidence>
<evidence type="ECO:0000256" key="4">
    <source>
        <dbReference type="ARBA" id="ARBA00022481"/>
    </source>
</evidence>
<keyword evidence="7 12" id="KW-1133">Transmembrane helix</keyword>
<keyword evidence="3" id="KW-1003">Cell membrane</keyword>
<keyword evidence="8 12" id="KW-0472">Membrane</keyword>
<comment type="similarity">
    <text evidence="9">Belongs to the GSP H family.</text>
</comment>
<sequence length="192" mass="19996">MRLNPHHASPASASTHPRGSQSRYRRMRGFTIIELMITLVVAAILLAIAIPSFTYLTVSNKLTTSANSLVSNLAIARMAAIKRNADVGVCGDNTCSVNFPAGSATVIHVGISSIQPGVIDIKNVKALDYGAQGLAHTTTSTAPYNGLIADIYTGQISSNNHRCVYLTSGSVVSTCTESNANCALGGPSGTCQ</sequence>
<feature type="region of interest" description="Disordered" evidence="11">
    <location>
        <begin position="1"/>
        <end position="22"/>
    </location>
</feature>
<name>D0KVV4_HALNC</name>
<dbReference type="Pfam" id="PF12019">
    <property type="entry name" value="GspH"/>
    <property type="match status" value="1"/>
</dbReference>
<feature type="compositionally biased region" description="Polar residues" evidence="11">
    <location>
        <begin position="11"/>
        <end position="22"/>
    </location>
</feature>
<evidence type="ECO:0000256" key="9">
    <source>
        <dbReference type="ARBA" id="ARBA00025772"/>
    </source>
</evidence>
<dbReference type="Proteomes" id="UP000009102">
    <property type="component" value="Chromosome"/>
</dbReference>
<proteinExistence type="inferred from homology"/>
<evidence type="ECO:0000256" key="6">
    <source>
        <dbReference type="ARBA" id="ARBA00022692"/>
    </source>
</evidence>